<dbReference type="PANTHER" id="PTHR43563:SF14">
    <property type="entry name" value="AMINE OXIDASE"/>
    <property type="match status" value="1"/>
</dbReference>
<dbReference type="PANTHER" id="PTHR43563">
    <property type="entry name" value="AMINE OXIDASE"/>
    <property type="match status" value="1"/>
</dbReference>
<evidence type="ECO:0000313" key="9">
    <source>
        <dbReference type="Proteomes" id="UP001150904"/>
    </source>
</evidence>
<feature type="binding site" evidence="5">
    <location>
        <begin position="371"/>
        <end position="372"/>
    </location>
    <ligand>
        <name>FAD</name>
        <dbReference type="ChEBI" id="CHEBI:57692"/>
    </ligand>
</feature>
<keyword evidence="6" id="KW-0274">FAD</keyword>
<feature type="binding site" evidence="5">
    <location>
        <position position="572"/>
    </location>
    <ligand>
        <name>FAD</name>
        <dbReference type="ChEBI" id="CHEBI:57692"/>
    </ligand>
</feature>
<dbReference type="Gene3D" id="1.10.405.10">
    <property type="entry name" value="Guanine Nucleotide Dissociation Inhibitor, domain 1"/>
    <property type="match status" value="1"/>
</dbReference>
<comment type="similarity">
    <text evidence="2 6">Belongs to the flavin monoamine oxidase family.</text>
</comment>
<evidence type="ECO:0000256" key="5">
    <source>
        <dbReference type="PIRSR" id="PIRSR601613-1"/>
    </source>
</evidence>
<sequence>MSLKRSHSQWPEVIPSFIRRHEEHVDWDNLGAATRAWRHFVRERWVGGDTADQQKRDLIEEWATADQEFRDGYQSRAPEDEPNFFEGPELKDESFIKSDVEGSCMVYICITELNEEKQALLAKAILGLFPWEEGEEFLADEIVMFLPVKDNQDILETFKLQQSVARPDFLDMHMALDGTVLFRDCYPKLIIDDRTLETGLGLWVQFETNGIYETAYRAQIMSAEHAECYRDIGPGNQRSIPLALQYIEKRYPDLNENRDPKFILEDEPVDMRKPIVDIYQGEEVDLVDDYAPGFREAEEEGNGLAIGFDLRGILANDGSSLRITIPRWELPLLKVYNTEKHYDVVVVGAGFSGLQAAPSVRATGFNVCVVEATNRVGGKTLTVQSCEKGFNDLGASWVNNTNQSEMFKLCKRYGVDTEIQRDHGDTVIQSADGSITKVPFGQLPGNPDVLLGLLDVFRTTCSLIDLDNPTKSARAREIDQPTFREFCIQESQSEDALDIANLLSTCLVGVESDEVSALFMLLYFKSGAGIDNIISDQKNGGQYLRNRQGNQTISQRMAEELGPNSVFLRMPVTSIDQLRDGCCAVHTEGGISFPCKRVIVSIPTTLYRQIAFNPALPKRKAILSENTATGYYTKVIYVFKEPWWQKAGFSGVLDSDKGPIIFTRDTSIPADNQWSITCFIVGDKGRSWSKLPRAVRLQRAWEQFCRAFGTFVHVPAPTNTLEMEWIKEPFFFGAPCPITTPGVLTKVGDELATPVGRVHFVGTETSRDWRGYMEGAVRSGQRGGAEVVKALLAEPVAHL</sequence>
<evidence type="ECO:0000256" key="1">
    <source>
        <dbReference type="ARBA" id="ARBA00001974"/>
    </source>
</evidence>
<reference evidence="8" key="2">
    <citation type="journal article" date="2023" name="IMA Fungus">
        <title>Comparative genomic study of the Penicillium genus elucidates a diverse pangenome and 15 lateral gene transfer events.</title>
        <authorList>
            <person name="Petersen C."/>
            <person name="Sorensen T."/>
            <person name="Nielsen M.R."/>
            <person name="Sondergaard T.E."/>
            <person name="Sorensen J.L."/>
            <person name="Fitzpatrick D.A."/>
            <person name="Frisvad J.C."/>
            <person name="Nielsen K.L."/>
        </authorList>
    </citation>
    <scope>NUCLEOTIDE SEQUENCE</scope>
    <source>
        <strain evidence="8">IBT 15544</strain>
    </source>
</reference>
<dbReference type="Gene3D" id="3.90.660.10">
    <property type="match status" value="1"/>
</dbReference>
<proteinExistence type="inferred from homology"/>
<evidence type="ECO:0000256" key="2">
    <source>
        <dbReference type="ARBA" id="ARBA00005995"/>
    </source>
</evidence>
<comment type="cofactor">
    <cofactor evidence="1 6">
        <name>FAD</name>
        <dbReference type="ChEBI" id="CHEBI:57692"/>
    </cofactor>
</comment>
<name>A0A9W9NGP7_9EURO</name>
<feature type="binding site" evidence="5">
    <location>
        <position position="764"/>
    </location>
    <ligand>
        <name>FAD</name>
        <dbReference type="ChEBI" id="CHEBI:57692"/>
    </ligand>
</feature>
<accession>A0A9W9NGP7</accession>
<feature type="domain" description="Amine oxidase" evidence="7">
    <location>
        <begin position="351"/>
        <end position="783"/>
    </location>
</feature>
<feature type="binding site" evidence="5">
    <location>
        <position position="352"/>
    </location>
    <ligand>
        <name>FAD</name>
        <dbReference type="ChEBI" id="CHEBI:57692"/>
    </ligand>
</feature>
<dbReference type="EMBL" id="JAPQKR010000004">
    <property type="protein sequence ID" value="KAJ5218258.1"/>
    <property type="molecule type" value="Genomic_DNA"/>
</dbReference>
<comment type="caution">
    <text evidence="8">The sequence shown here is derived from an EMBL/GenBank/DDBJ whole genome shotgun (WGS) entry which is preliminary data.</text>
</comment>
<dbReference type="PRINTS" id="PR00757">
    <property type="entry name" value="AMINEOXDASEF"/>
</dbReference>
<dbReference type="SUPFAM" id="SSF51905">
    <property type="entry name" value="FAD/NAD(P)-binding domain"/>
    <property type="match status" value="1"/>
</dbReference>
<dbReference type="InterPro" id="IPR036188">
    <property type="entry name" value="FAD/NAD-bd_sf"/>
</dbReference>
<dbReference type="InterPro" id="IPR002937">
    <property type="entry name" value="Amino_oxidase"/>
</dbReference>
<dbReference type="GeneID" id="83174720"/>
<evidence type="ECO:0000256" key="4">
    <source>
        <dbReference type="ARBA" id="ARBA00048448"/>
    </source>
</evidence>
<keyword evidence="3 6" id="KW-0560">Oxidoreductase</keyword>
<dbReference type="GO" id="GO:0097621">
    <property type="term" value="F:monoamine oxidase activity"/>
    <property type="evidence" value="ECO:0007669"/>
    <property type="project" value="UniProtKB-EC"/>
</dbReference>
<dbReference type="SUPFAM" id="SSF54373">
    <property type="entry name" value="FAD-linked reductases, C-terminal domain"/>
    <property type="match status" value="1"/>
</dbReference>
<dbReference type="Gene3D" id="3.50.50.60">
    <property type="entry name" value="FAD/NAD(P)-binding domain"/>
    <property type="match status" value="1"/>
</dbReference>
<dbReference type="Proteomes" id="UP001150904">
    <property type="component" value="Unassembled WGS sequence"/>
</dbReference>
<feature type="binding site" evidence="5">
    <location>
        <position position="679"/>
    </location>
    <ligand>
        <name>substrate</name>
    </ligand>
</feature>
<evidence type="ECO:0000313" key="8">
    <source>
        <dbReference type="EMBL" id="KAJ5218258.1"/>
    </source>
</evidence>
<evidence type="ECO:0000256" key="3">
    <source>
        <dbReference type="ARBA" id="ARBA00023002"/>
    </source>
</evidence>
<dbReference type="Pfam" id="PF01593">
    <property type="entry name" value="Amino_oxidase"/>
    <property type="match status" value="1"/>
</dbReference>
<dbReference type="OrthoDB" id="5046242at2759"/>
<dbReference type="AlphaFoldDB" id="A0A9W9NGP7"/>
<keyword evidence="6" id="KW-0285">Flavoprotein</keyword>
<dbReference type="RefSeq" id="XP_058312831.1">
    <property type="nucleotide sequence ID" value="XM_058447420.1"/>
</dbReference>
<dbReference type="EC" id="1.4.3.-" evidence="6"/>
<dbReference type="InterPro" id="IPR001613">
    <property type="entry name" value="Flavin_amine_oxidase"/>
</dbReference>
<evidence type="ECO:0000256" key="6">
    <source>
        <dbReference type="RuleBase" id="RU362067"/>
    </source>
</evidence>
<comment type="catalytic activity">
    <reaction evidence="4">
        <text>a secondary aliphatic amine + O2 + H2O = a primary amine + an aldehyde + H2O2</text>
        <dbReference type="Rhea" id="RHEA:26414"/>
        <dbReference type="ChEBI" id="CHEBI:15377"/>
        <dbReference type="ChEBI" id="CHEBI:15379"/>
        <dbReference type="ChEBI" id="CHEBI:16240"/>
        <dbReference type="ChEBI" id="CHEBI:17478"/>
        <dbReference type="ChEBI" id="CHEBI:58855"/>
        <dbReference type="ChEBI" id="CHEBI:65296"/>
        <dbReference type="EC" id="1.4.3.4"/>
    </reaction>
</comment>
<evidence type="ECO:0000259" key="7">
    <source>
        <dbReference type="Pfam" id="PF01593"/>
    </source>
</evidence>
<dbReference type="InterPro" id="IPR050703">
    <property type="entry name" value="Flavin_MAO"/>
</dbReference>
<organism evidence="8 9">
    <name type="scientific">Penicillium cinerascens</name>
    <dbReference type="NCBI Taxonomy" id="70096"/>
    <lineage>
        <taxon>Eukaryota</taxon>
        <taxon>Fungi</taxon>
        <taxon>Dikarya</taxon>
        <taxon>Ascomycota</taxon>
        <taxon>Pezizomycotina</taxon>
        <taxon>Eurotiomycetes</taxon>
        <taxon>Eurotiomycetidae</taxon>
        <taxon>Eurotiales</taxon>
        <taxon>Aspergillaceae</taxon>
        <taxon>Penicillium</taxon>
    </lineage>
</organism>
<gene>
    <name evidence="8" type="ORF">N7498_000357</name>
</gene>
<protein>
    <recommendedName>
        <fullName evidence="6">Amine oxidase</fullName>
        <ecNumber evidence="6">1.4.3.-</ecNumber>
    </recommendedName>
</protein>
<keyword evidence="9" id="KW-1185">Reference proteome</keyword>
<reference evidence="8" key="1">
    <citation type="submission" date="2022-12" db="EMBL/GenBank/DDBJ databases">
        <authorList>
            <person name="Petersen C."/>
        </authorList>
    </citation>
    <scope>NUCLEOTIDE SEQUENCE</scope>
    <source>
        <strain evidence="8">IBT 15544</strain>
    </source>
</reference>